<proteinExistence type="predicted"/>
<dbReference type="RefSeq" id="WP_282546924.1">
    <property type="nucleotide sequence ID" value="NZ_JASCIQ010000058.1"/>
</dbReference>
<dbReference type="Proteomes" id="UP001223978">
    <property type="component" value="Unassembled WGS sequence"/>
</dbReference>
<keyword evidence="3" id="KW-1185">Reference proteome</keyword>
<sequence>MSGNGFRADPEAMAQLTKGIKQAMDELKELGFNDIDAELGRGFDKLELAGLEVGDAGLQESFAGFCDRWNWGVRALMQDANKFARLMDLSAGLYHEEEEYGKNTFKTLVNQVSGNPAATEEDIKRQSVSEALESSTIAGNVRDADYSADSFRDAKREIKESWSRTGEELETSTLTPWRDSSDYQPDGPEEKSFGPQVKPKGDSSDAEGGKG</sequence>
<organism evidence="2 3">
    <name type="scientific">Streptomyces cavernicola</name>
    <dbReference type="NCBI Taxonomy" id="3043613"/>
    <lineage>
        <taxon>Bacteria</taxon>
        <taxon>Bacillati</taxon>
        <taxon>Actinomycetota</taxon>
        <taxon>Actinomycetes</taxon>
        <taxon>Kitasatosporales</taxon>
        <taxon>Streptomycetaceae</taxon>
        <taxon>Streptomyces</taxon>
    </lineage>
</organism>
<feature type="compositionally biased region" description="Basic and acidic residues" evidence="1">
    <location>
        <begin position="199"/>
        <end position="211"/>
    </location>
</feature>
<gene>
    <name evidence="2" type="ORF">QIS96_35205</name>
</gene>
<evidence type="ECO:0000313" key="3">
    <source>
        <dbReference type="Proteomes" id="UP001223978"/>
    </source>
</evidence>
<feature type="region of interest" description="Disordered" evidence="1">
    <location>
        <begin position="159"/>
        <end position="211"/>
    </location>
</feature>
<evidence type="ECO:0000313" key="2">
    <source>
        <dbReference type="EMBL" id="MDI3409052.1"/>
    </source>
</evidence>
<protein>
    <submittedName>
        <fullName evidence="2">Uncharacterized protein</fullName>
    </submittedName>
</protein>
<evidence type="ECO:0000256" key="1">
    <source>
        <dbReference type="SAM" id="MobiDB-lite"/>
    </source>
</evidence>
<accession>A0ABT6SLI3</accession>
<reference evidence="2 3" key="1">
    <citation type="submission" date="2023-05" db="EMBL/GenBank/DDBJ databases">
        <title>Draft genome sequence of Streptomyces sp. B-S-A6 isolated from a cave soil in Thailand.</title>
        <authorList>
            <person name="Chamroensaksri N."/>
            <person name="Muangham S."/>
        </authorList>
    </citation>
    <scope>NUCLEOTIDE SEQUENCE [LARGE SCALE GENOMIC DNA]</scope>
    <source>
        <strain evidence="2 3">B-S-A6</strain>
    </source>
</reference>
<dbReference type="EMBL" id="JASCIQ010000058">
    <property type="protein sequence ID" value="MDI3409052.1"/>
    <property type="molecule type" value="Genomic_DNA"/>
</dbReference>
<comment type="caution">
    <text evidence="2">The sequence shown here is derived from an EMBL/GenBank/DDBJ whole genome shotgun (WGS) entry which is preliminary data.</text>
</comment>
<name>A0ABT6SLI3_9ACTN</name>